<protein>
    <submittedName>
        <fullName evidence="8">Protein kinase</fullName>
    </submittedName>
</protein>
<evidence type="ECO:0000313" key="9">
    <source>
        <dbReference type="Proteomes" id="UP001156873"/>
    </source>
</evidence>
<dbReference type="PROSITE" id="PS50011">
    <property type="entry name" value="PROTEIN_KINASE_DOM"/>
    <property type="match status" value="1"/>
</dbReference>
<dbReference type="InterPro" id="IPR008271">
    <property type="entry name" value="Ser/Thr_kinase_AS"/>
</dbReference>
<keyword evidence="6" id="KW-1133">Transmembrane helix</keyword>
<keyword evidence="4 5" id="KW-0067">ATP-binding</keyword>
<feature type="transmembrane region" description="Helical" evidence="6">
    <location>
        <begin position="401"/>
        <end position="421"/>
    </location>
</feature>
<name>A0ABT6JWW3_9GAMM</name>
<gene>
    <name evidence="8" type="ORF">QFW81_14790</name>
</gene>
<dbReference type="InterPro" id="IPR000719">
    <property type="entry name" value="Prot_kinase_dom"/>
</dbReference>
<reference evidence="8 9" key="1">
    <citation type="submission" date="2023-04" db="EMBL/GenBank/DDBJ databases">
        <title>Luteimonas sp. M1R5S59.</title>
        <authorList>
            <person name="Sun J.-Q."/>
        </authorList>
    </citation>
    <scope>NUCLEOTIDE SEQUENCE [LARGE SCALE GENOMIC DNA]</scope>
    <source>
        <strain evidence="8 9">M1R5S59</strain>
    </source>
</reference>
<dbReference type="SUPFAM" id="SSF56112">
    <property type="entry name" value="Protein kinase-like (PK-like)"/>
    <property type="match status" value="1"/>
</dbReference>
<keyword evidence="6" id="KW-0472">Membrane</keyword>
<evidence type="ECO:0000256" key="4">
    <source>
        <dbReference type="ARBA" id="ARBA00022840"/>
    </source>
</evidence>
<dbReference type="InterPro" id="IPR019734">
    <property type="entry name" value="TPR_rpt"/>
</dbReference>
<dbReference type="Gene3D" id="1.10.510.10">
    <property type="entry name" value="Transferase(Phosphotransferase) domain 1"/>
    <property type="match status" value="1"/>
</dbReference>
<sequence>MTSGRSRWLRLSQLFDHAIDLDPAQRDALLEAECADDLSLRAELLRMLEADAADSAFDAGARGIISHPTQDAGEHDGADDAPAHRLGRWRVDRELGRGAMGTVHAAHRDDDTAQRAAIKRLRRRWDGSTQAQRFLQERRILAVLSHPNIPRLLDNGIDGDGRPWFALEYVDGSPLDAWADARRLPLRERVALFAQVCEAVQHAHEHFVVHRDLKPANILVDNDGRAKVLDFGVAKRMDEDAGSTRTGMFAGFTPEYAAPEQISGGAISAATDVHALGVVLYRLLAGRLPFTFPADDLRAAAEAISTQQPPRLEQAITTGSDDEVATRLRERRTDTRAFRRFVRGDLGRILQTALAKEPQRRYASVRAFADDLQRFLDGRPVSVTGDTIGYRTRKFVQRNRGIASLAAITAIVVVLGIASVLHQSARVRQHAAEAERQAEQALRVRDFALQLLADANPTNAAFGGDLERVFSHAATDLVERFSGQPDLLAQIADLLASTMSDSGERASAERLLRDVRKTLAADPGAAPWARKLIDVRLSQETLAAGQAVETDALLDGAIDTLSPDRAEHIPILTDAWQVRAYQRLSQGREQEALESARTASRLAHAHMPADSRVTAHADLSRLILLATTSVTAPPQALAEGTPMFESVRGFYGDTHPVTRNALKYMAMLQQENGMVREAEATYRQLLAAAAATGDQRRLAFAGLELASLLEEDDRFREAEVAYDEAIRHGTEHNAPDRQFMLAARNNRAFNWYRAGDWRRAAEGFDEVASAWHRIHADADHAYVLSARTRQADALVESGQLAQAGQRLDDLLPRLAAHDADFHPLGLSVRAKLHLARQDPAAARRDIDAAFAAASQGDLTPRSEAALWTVRARVLLAQGESGDASTAISEAAARLQDADPWRNPERARLALLQLRAGPAAGATTLCDALRDATGSQSADEDAPFQADVRQAVGRCPG</sequence>
<feature type="domain" description="Protein kinase" evidence="7">
    <location>
        <begin position="89"/>
        <end position="376"/>
    </location>
</feature>
<dbReference type="InterPro" id="IPR011009">
    <property type="entry name" value="Kinase-like_dom_sf"/>
</dbReference>
<dbReference type="Proteomes" id="UP001156873">
    <property type="component" value="Unassembled WGS sequence"/>
</dbReference>
<dbReference type="RefSeq" id="WP_280579837.1">
    <property type="nucleotide sequence ID" value="NZ_JARXRO010000020.1"/>
</dbReference>
<dbReference type="PANTHER" id="PTHR43289:SF34">
    <property type="entry name" value="SERINE_THREONINE-PROTEIN KINASE YBDM-RELATED"/>
    <property type="match status" value="1"/>
</dbReference>
<dbReference type="InterPro" id="IPR011990">
    <property type="entry name" value="TPR-like_helical_dom_sf"/>
</dbReference>
<keyword evidence="3 8" id="KW-0418">Kinase</keyword>
<feature type="binding site" evidence="5">
    <location>
        <position position="119"/>
    </location>
    <ligand>
        <name>ATP</name>
        <dbReference type="ChEBI" id="CHEBI:30616"/>
    </ligand>
</feature>
<keyword evidence="2 5" id="KW-0547">Nucleotide-binding</keyword>
<dbReference type="PROSITE" id="PS00108">
    <property type="entry name" value="PROTEIN_KINASE_ST"/>
    <property type="match status" value="1"/>
</dbReference>
<dbReference type="Gene3D" id="1.25.40.10">
    <property type="entry name" value="Tetratricopeptide repeat domain"/>
    <property type="match status" value="1"/>
</dbReference>
<keyword evidence="1" id="KW-0808">Transferase</keyword>
<dbReference type="PANTHER" id="PTHR43289">
    <property type="entry name" value="MITOGEN-ACTIVATED PROTEIN KINASE KINASE KINASE 20-RELATED"/>
    <property type="match status" value="1"/>
</dbReference>
<dbReference type="Pfam" id="PF00069">
    <property type="entry name" value="Pkinase"/>
    <property type="match status" value="1"/>
</dbReference>
<evidence type="ECO:0000256" key="6">
    <source>
        <dbReference type="SAM" id="Phobius"/>
    </source>
</evidence>
<dbReference type="SUPFAM" id="SSF48452">
    <property type="entry name" value="TPR-like"/>
    <property type="match status" value="1"/>
</dbReference>
<dbReference type="EMBL" id="JARXRO010000020">
    <property type="protein sequence ID" value="MDH5835180.1"/>
    <property type="molecule type" value="Genomic_DNA"/>
</dbReference>
<dbReference type="GO" id="GO:0016301">
    <property type="term" value="F:kinase activity"/>
    <property type="evidence" value="ECO:0007669"/>
    <property type="project" value="UniProtKB-KW"/>
</dbReference>
<accession>A0ABT6JWW3</accession>
<dbReference type="Gene3D" id="3.30.200.20">
    <property type="entry name" value="Phosphorylase Kinase, domain 1"/>
    <property type="match status" value="1"/>
</dbReference>
<evidence type="ECO:0000256" key="2">
    <source>
        <dbReference type="ARBA" id="ARBA00022741"/>
    </source>
</evidence>
<keyword evidence="9" id="KW-1185">Reference proteome</keyword>
<comment type="caution">
    <text evidence="8">The sequence shown here is derived from an EMBL/GenBank/DDBJ whole genome shotgun (WGS) entry which is preliminary data.</text>
</comment>
<dbReference type="SMART" id="SM00028">
    <property type="entry name" value="TPR"/>
    <property type="match status" value="4"/>
</dbReference>
<dbReference type="PROSITE" id="PS00107">
    <property type="entry name" value="PROTEIN_KINASE_ATP"/>
    <property type="match status" value="1"/>
</dbReference>
<evidence type="ECO:0000313" key="8">
    <source>
        <dbReference type="EMBL" id="MDH5835180.1"/>
    </source>
</evidence>
<proteinExistence type="predicted"/>
<evidence type="ECO:0000256" key="1">
    <source>
        <dbReference type="ARBA" id="ARBA00022679"/>
    </source>
</evidence>
<dbReference type="SMART" id="SM00220">
    <property type="entry name" value="S_TKc"/>
    <property type="match status" value="1"/>
</dbReference>
<keyword evidence="6" id="KW-0812">Transmembrane</keyword>
<organism evidence="8 9">
    <name type="scientific">Luteimonas kalidii</name>
    <dbReference type="NCBI Taxonomy" id="3042025"/>
    <lineage>
        <taxon>Bacteria</taxon>
        <taxon>Pseudomonadati</taxon>
        <taxon>Pseudomonadota</taxon>
        <taxon>Gammaproteobacteria</taxon>
        <taxon>Lysobacterales</taxon>
        <taxon>Lysobacteraceae</taxon>
        <taxon>Luteimonas</taxon>
    </lineage>
</organism>
<evidence type="ECO:0000259" key="7">
    <source>
        <dbReference type="PROSITE" id="PS50011"/>
    </source>
</evidence>
<dbReference type="InterPro" id="IPR017441">
    <property type="entry name" value="Protein_kinase_ATP_BS"/>
</dbReference>
<dbReference type="CDD" id="cd14014">
    <property type="entry name" value="STKc_PknB_like"/>
    <property type="match status" value="1"/>
</dbReference>
<evidence type="ECO:0000256" key="3">
    <source>
        <dbReference type="ARBA" id="ARBA00022777"/>
    </source>
</evidence>
<evidence type="ECO:0000256" key="5">
    <source>
        <dbReference type="PROSITE-ProRule" id="PRU10141"/>
    </source>
</evidence>